<name>A0A8J3IX72_9CHLR</name>
<dbReference type="PANTHER" id="PTHR30411:SF9">
    <property type="entry name" value="MULTIFUNCTIONAL SER_THR-TRNA DEACYLASE PROXP-Y"/>
    <property type="match status" value="1"/>
</dbReference>
<gene>
    <name evidence="2" type="ORF">KSF_077590</name>
</gene>
<dbReference type="PANTHER" id="PTHR30411">
    <property type="entry name" value="CYTOPLASMIC PROTEIN"/>
    <property type="match status" value="1"/>
</dbReference>
<sequence length="159" mass="17995">MKCQERLEQYLSDNHVMYQVQHHPQASTAQSIAECEHISGNKVAKSVIVLADKRPVILVLPASYRVDLDKVRTYLGTQDVRLAHEEEFRNSFPDCEVGAMPPFGNLYKLPLYVDRSLTKEETIVFPAGTHTETMSLKYADFERVAQPSLADFALRPTLA</sequence>
<protein>
    <submittedName>
        <fullName evidence="2">Deacylase</fullName>
    </submittedName>
</protein>
<dbReference type="InterPro" id="IPR007214">
    <property type="entry name" value="YbaK/aa-tRNA-synth-assoc-dom"/>
</dbReference>
<proteinExistence type="predicted"/>
<dbReference type="EMBL" id="BNJK01000002">
    <property type="protein sequence ID" value="GHO97711.1"/>
    <property type="molecule type" value="Genomic_DNA"/>
</dbReference>
<dbReference type="Pfam" id="PF04073">
    <property type="entry name" value="tRNA_edit"/>
    <property type="match status" value="1"/>
</dbReference>
<dbReference type="Gene3D" id="3.90.960.10">
    <property type="entry name" value="YbaK/aminoacyl-tRNA synthetase-associated domain"/>
    <property type="match status" value="1"/>
</dbReference>
<dbReference type="GO" id="GO:0002161">
    <property type="term" value="F:aminoacyl-tRNA deacylase activity"/>
    <property type="evidence" value="ECO:0007669"/>
    <property type="project" value="InterPro"/>
</dbReference>
<organism evidence="2 3">
    <name type="scientific">Reticulibacter mediterranei</name>
    <dbReference type="NCBI Taxonomy" id="2778369"/>
    <lineage>
        <taxon>Bacteria</taxon>
        <taxon>Bacillati</taxon>
        <taxon>Chloroflexota</taxon>
        <taxon>Ktedonobacteria</taxon>
        <taxon>Ktedonobacterales</taxon>
        <taxon>Reticulibacteraceae</taxon>
        <taxon>Reticulibacter</taxon>
    </lineage>
</organism>
<dbReference type="AlphaFoldDB" id="A0A8J3IX72"/>
<evidence type="ECO:0000313" key="3">
    <source>
        <dbReference type="Proteomes" id="UP000597444"/>
    </source>
</evidence>
<keyword evidence="3" id="KW-1185">Reference proteome</keyword>
<reference evidence="2" key="1">
    <citation type="submission" date="2020-10" db="EMBL/GenBank/DDBJ databases">
        <title>Taxonomic study of unclassified bacteria belonging to the class Ktedonobacteria.</title>
        <authorList>
            <person name="Yabe S."/>
            <person name="Wang C.M."/>
            <person name="Zheng Y."/>
            <person name="Sakai Y."/>
            <person name="Cavaletti L."/>
            <person name="Monciardini P."/>
            <person name="Donadio S."/>
        </authorList>
    </citation>
    <scope>NUCLEOTIDE SEQUENCE</scope>
    <source>
        <strain evidence="2">ID150040</strain>
    </source>
</reference>
<dbReference type="RefSeq" id="WP_220208490.1">
    <property type="nucleotide sequence ID" value="NZ_BNJK01000002.1"/>
</dbReference>
<accession>A0A8J3IX72</accession>
<evidence type="ECO:0000313" key="2">
    <source>
        <dbReference type="EMBL" id="GHO97711.1"/>
    </source>
</evidence>
<dbReference type="Proteomes" id="UP000597444">
    <property type="component" value="Unassembled WGS sequence"/>
</dbReference>
<feature type="domain" description="YbaK/aminoacyl-tRNA synthetase-associated" evidence="1">
    <location>
        <begin position="23"/>
        <end position="143"/>
    </location>
</feature>
<dbReference type="InterPro" id="IPR036754">
    <property type="entry name" value="YbaK/aa-tRNA-synt-asso_dom_sf"/>
</dbReference>
<dbReference type="CDD" id="cd04332">
    <property type="entry name" value="YbaK_like"/>
    <property type="match status" value="1"/>
</dbReference>
<dbReference type="SUPFAM" id="SSF55826">
    <property type="entry name" value="YbaK/ProRS associated domain"/>
    <property type="match status" value="1"/>
</dbReference>
<comment type="caution">
    <text evidence="2">The sequence shown here is derived from an EMBL/GenBank/DDBJ whole genome shotgun (WGS) entry which is preliminary data.</text>
</comment>
<evidence type="ECO:0000259" key="1">
    <source>
        <dbReference type="Pfam" id="PF04073"/>
    </source>
</evidence>